<comment type="caution">
    <text evidence="1">The sequence shown here is derived from an EMBL/GenBank/DDBJ whole genome shotgun (WGS) entry which is preliminary data.</text>
</comment>
<organism evidence="1 2">
    <name type="scientific">Ancylostoma caninum</name>
    <name type="common">Dog hookworm</name>
    <dbReference type="NCBI Taxonomy" id="29170"/>
    <lineage>
        <taxon>Eukaryota</taxon>
        <taxon>Metazoa</taxon>
        <taxon>Ecdysozoa</taxon>
        <taxon>Nematoda</taxon>
        <taxon>Chromadorea</taxon>
        <taxon>Rhabditida</taxon>
        <taxon>Rhabditina</taxon>
        <taxon>Rhabditomorpha</taxon>
        <taxon>Strongyloidea</taxon>
        <taxon>Ancylostomatidae</taxon>
        <taxon>Ancylostomatinae</taxon>
        <taxon>Ancylostoma</taxon>
    </lineage>
</organism>
<name>A0A368GUN0_ANCCA</name>
<accession>A0A368GUN0</accession>
<sequence length="57" mass="6078">MTVRISTRQVDGMTGQVGRYAVNLVDQMVASLESAVATILAHAQIVSVRSSTNLICD</sequence>
<protein>
    <submittedName>
        <fullName evidence="1">Uncharacterized protein</fullName>
    </submittedName>
</protein>
<evidence type="ECO:0000313" key="2">
    <source>
        <dbReference type="Proteomes" id="UP000252519"/>
    </source>
</evidence>
<proteinExistence type="predicted"/>
<dbReference type="EMBL" id="JOJR01000069">
    <property type="protein sequence ID" value="RCN46999.1"/>
    <property type="molecule type" value="Genomic_DNA"/>
</dbReference>
<keyword evidence="2" id="KW-1185">Reference proteome</keyword>
<evidence type="ECO:0000313" key="1">
    <source>
        <dbReference type="EMBL" id="RCN46999.1"/>
    </source>
</evidence>
<dbReference type="AlphaFoldDB" id="A0A368GUN0"/>
<dbReference type="Proteomes" id="UP000252519">
    <property type="component" value="Unassembled WGS sequence"/>
</dbReference>
<gene>
    <name evidence="1" type="ORF">ANCCAN_06930</name>
</gene>
<reference evidence="1 2" key="1">
    <citation type="submission" date="2014-10" db="EMBL/GenBank/DDBJ databases">
        <title>Draft genome of the hookworm Ancylostoma caninum.</title>
        <authorList>
            <person name="Mitreva M."/>
        </authorList>
    </citation>
    <scope>NUCLEOTIDE SEQUENCE [LARGE SCALE GENOMIC DNA]</scope>
    <source>
        <strain evidence="1 2">Baltimore</strain>
    </source>
</reference>